<evidence type="ECO:0000313" key="3">
    <source>
        <dbReference type="Proteomes" id="UP000033070"/>
    </source>
</evidence>
<dbReference type="Pfam" id="PF18946">
    <property type="entry name" value="Apex"/>
    <property type="match status" value="1"/>
</dbReference>
<dbReference type="AlphaFoldDB" id="A0A2Z6GCH3"/>
<protein>
    <submittedName>
        <fullName evidence="2">Baseplate assembly protein</fullName>
    </submittedName>
</protein>
<dbReference type="Pfam" id="PF04717">
    <property type="entry name" value="Phage_base_V"/>
    <property type="match status" value="1"/>
</dbReference>
<evidence type="ECO:0000313" key="2">
    <source>
        <dbReference type="EMBL" id="BBE51140.1"/>
    </source>
</evidence>
<dbReference type="InterPro" id="IPR006531">
    <property type="entry name" value="Gp5/Vgr_OB"/>
</dbReference>
<sequence length="177" mass="18531">MDTELARRLKNLIRIGTVDEVSLAPRPRCRVLVDGALTGWMQMSMKRAGTTRRWEPLTVGEQVVILSPSGTAEAGVVIPLGLYSNAIAPATHSPDVDETTYPDGAVIRYNHVTGALSATGIQTATVQADTQVTVDCPLTHYTGNIVCDGDVVASGISLINHTHGAVMPGAGSTGAPQ</sequence>
<dbReference type="KEGG" id="fam:OYT1_ch1593"/>
<reference evidence="2 3" key="1">
    <citation type="submission" date="2018-06" db="EMBL/GenBank/DDBJ databases">
        <title>OYT1 Genome Sequencing.</title>
        <authorList>
            <person name="Kato S."/>
            <person name="Itoh T."/>
            <person name="Ohkuma M."/>
        </authorList>
    </citation>
    <scope>NUCLEOTIDE SEQUENCE [LARGE SCALE GENOMIC DNA]</scope>
    <source>
        <strain evidence="2 3">OYT1</strain>
    </source>
</reference>
<dbReference type="Gene3D" id="2.40.50.230">
    <property type="entry name" value="Gp5 N-terminal domain"/>
    <property type="match status" value="1"/>
</dbReference>
<dbReference type="InterPro" id="IPR037026">
    <property type="entry name" value="Vgr_OB-fold_dom_sf"/>
</dbReference>
<dbReference type="NCBIfam" id="TIGR01644">
    <property type="entry name" value="phage_P2_V"/>
    <property type="match status" value="1"/>
</dbReference>
<dbReference type="OrthoDB" id="4931325at2"/>
<dbReference type="RefSeq" id="WP_062627546.1">
    <property type="nucleotide sequence ID" value="NZ_AP018738.1"/>
</dbReference>
<dbReference type="InterPro" id="IPR013046">
    <property type="entry name" value="GpV/Gp45"/>
</dbReference>
<evidence type="ECO:0000259" key="1">
    <source>
        <dbReference type="Pfam" id="PF04717"/>
    </source>
</evidence>
<dbReference type="InterPro" id="IPR044033">
    <property type="entry name" value="GpV-like_apex"/>
</dbReference>
<feature type="domain" description="Gp5/Type VI secretion system Vgr protein OB-fold" evidence="1">
    <location>
        <begin position="15"/>
        <end position="79"/>
    </location>
</feature>
<gene>
    <name evidence="2" type="ORF">OYT1_ch1593</name>
</gene>
<name>A0A2Z6GCH3_9PROT</name>
<accession>A0A2Z6GCH3</accession>
<dbReference type="EMBL" id="AP018738">
    <property type="protein sequence ID" value="BBE51140.1"/>
    <property type="molecule type" value="Genomic_DNA"/>
</dbReference>
<dbReference type="Gene3D" id="6.20.150.10">
    <property type="match status" value="1"/>
</dbReference>
<proteinExistence type="predicted"/>
<dbReference type="Proteomes" id="UP000033070">
    <property type="component" value="Chromosome"/>
</dbReference>
<organism evidence="2 3">
    <name type="scientific">Ferriphaselus amnicola</name>
    <dbReference type="NCBI Taxonomy" id="1188319"/>
    <lineage>
        <taxon>Bacteria</taxon>
        <taxon>Pseudomonadati</taxon>
        <taxon>Pseudomonadota</taxon>
        <taxon>Betaproteobacteria</taxon>
        <taxon>Nitrosomonadales</taxon>
        <taxon>Gallionellaceae</taxon>
        <taxon>Ferriphaselus</taxon>
    </lineage>
</organism>
<keyword evidence="3" id="KW-1185">Reference proteome</keyword>
<dbReference type="STRING" id="1188319.OYT1_02443"/>